<proteinExistence type="predicted"/>
<comment type="caution">
    <text evidence="2">The sequence shown here is derived from an EMBL/GenBank/DDBJ whole genome shotgun (WGS) entry which is preliminary data.</text>
</comment>
<dbReference type="AlphaFoldDB" id="A0A1D2MD07"/>
<dbReference type="Proteomes" id="UP000094527">
    <property type="component" value="Unassembled WGS sequence"/>
</dbReference>
<evidence type="ECO:0000313" key="2">
    <source>
        <dbReference type="EMBL" id="ODM90802.1"/>
    </source>
</evidence>
<organism evidence="2 3">
    <name type="scientific">Orchesella cincta</name>
    <name type="common">Springtail</name>
    <name type="synonym">Podura cincta</name>
    <dbReference type="NCBI Taxonomy" id="48709"/>
    <lineage>
        <taxon>Eukaryota</taxon>
        <taxon>Metazoa</taxon>
        <taxon>Ecdysozoa</taxon>
        <taxon>Arthropoda</taxon>
        <taxon>Hexapoda</taxon>
        <taxon>Collembola</taxon>
        <taxon>Entomobryomorpha</taxon>
        <taxon>Entomobryoidea</taxon>
        <taxon>Orchesellidae</taxon>
        <taxon>Orchesellinae</taxon>
        <taxon>Orchesella</taxon>
    </lineage>
</organism>
<reference evidence="2 3" key="1">
    <citation type="journal article" date="2016" name="Genome Biol. Evol.">
        <title>Gene Family Evolution Reflects Adaptation to Soil Environmental Stressors in the Genome of the Collembolan Orchesella cincta.</title>
        <authorList>
            <person name="Faddeeva-Vakhrusheva A."/>
            <person name="Derks M.F."/>
            <person name="Anvar S.Y."/>
            <person name="Agamennone V."/>
            <person name="Suring W."/>
            <person name="Smit S."/>
            <person name="van Straalen N.M."/>
            <person name="Roelofs D."/>
        </authorList>
    </citation>
    <scope>NUCLEOTIDE SEQUENCE [LARGE SCALE GENOMIC DNA]</scope>
    <source>
        <tissue evidence="2">Mixed pool</tissue>
    </source>
</reference>
<gene>
    <name evidence="2" type="ORF">Ocin01_15881</name>
</gene>
<protein>
    <submittedName>
        <fullName evidence="2">Uncharacterized protein</fullName>
    </submittedName>
</protein>
<sequence length="23" mass="2538">MKNKTSDLVAPAKRPSLQALVRN</sequence>
<evidence type="ECO:0000313" key="3">
    <source>
        <dbReference type="Proteomes" id="UP000094527"/>
    </source>
</evidence>
<keyword evidence="3" id="KW-1185">Reference proteome</keyword>
<evidence type="ECO:0000256" key="1">
    <source>
        <dbReference type="SAM" id="MobiDB-lite"/>
    </source>
</evidence>
<dbReference type="EMBL" id="LJIJ01001790">
    <property type="protein sequence ID" value="ODM90802.1"/>
    <property type="molecule type" value="Genomic_DNA"/>
</dbReference>
<name>A0A1D2MD07_ORCCI</name>
<accession>A0A1D2MD07</accession>
<feature type="region of interest" description="Disordered" evidence="1">
    <location>
        <begin position="1"/>
        <end position="23"/>
    </location>
</feature>